<accession>A0AAN8FXB3</accession>
<organism evidence="2 3">
    <name type="scientific">Trichostrongylus colubriformis</name>
    <name type="common">Black scour worm</name>
    <dbReference type="NCBI Taxonomy" id="6319"/>
    <lineage>
        <taxon>Eukaryota</taxon>
        <taxon>Metazoa</taxon>
        <taxon>Ecdysozoa</taxon>
        <taxon>Nematoda</taxon>
        <taxon>Chromadorea</taxon>
        <taxon>Rhabditida</taxon>
        <taxon>Rhabditina</taxon>
        <taxon>Rhabditomorpha</taxon>
        <taxon>Strongyloidea</taxon>
        <taxon>Trichostrongylidae</taxon>
        <taxon>Trichostrongylus</taxon>
    </lineage>
</organism>
<evidence type="ECO:0000256" key="1">
    <source>
        <dbReference type="SAM" id="SignalP"/>
    </source>
</evidence>
<gene>
    <name evidence="2" type="ORF">GCK32_021870</name>
</gene>
<reference evidence="2 3" key="1">
    <citation type="submission" date="2019-10" db="EMBL/GenBank/DDBJ databases">
        <title>Assembly and Annotation for the nematode Trichostrongylus colubriformis.</title>
        <authorList>
            <person name="Martin J."/>
        </authorList>
    </citation>
    <scope>NUCLEOTIDE SEQUENCE [LARGE SCALE GENOMIC DNA]</scope>
    <source>
        <strain evidence="2">G859</strain>
        <tissue evidence="2">Whole worm</tissue>
    </source>
</reference>
<dbReference type="EMBL" id="WIXE01004441">
    <property type="protein sequence ID" value="KAK5983052.1"/>
    <property type="molecule type" value="Genomic_DNA"/>
</dbReference>
<evidence type="ECO:0008006" key="4">
    <source>
        <dbReference type="Google" id="ProtNLM"/>
    </source>
</evidence>
<keyword evidence="3" id="KW-1185">Reference proteome</keyword>
<comment type="caution">
    <text evidence="2">The sequence shown here is derived from an EMBL/GenBank/DDBJ whole genome shotgun (WGS) entry which is preliminary data.</text>
</comment>
<sequence length="103" mass="11491">MSTIGSLVILSIIASAVQSRLSENEQCIRLKHLYGQIPTAIEMVTNKICAPPTATIQCVLMSKLALEYSRERIMELRIKVMLSFRSEVLSQGGGDHFCEKLHI</sequence>
<name>A0AAN8FXB3_TRICO</name>
<evidence type="ECO:0000313" key="2">
    <source>
        <dbReference type="EMBL" id="KAK5983052.1"/>
    </source>
</evidence>
<proteinExistence type="predicted"/>
<dbReference type="AlphaFoldDB" id="A0AAN8FXB3"/>
<protein>
    <recommendedName>
        <fullName evidence="4">Secreted protein</fullName>
    </recommendedName>
</protein>
<evidence type="ECO:0000313" key="3">
    <source>
        <dbReference type="Proteomes" id="UP001331761"/>
    </source>
</evidence>
<keyword evidence="1" id="KW-0732">Signal</keyword>
<feature type="signal peptide" evidence="1">
    <location>
        <begin position="1"/>
        <end position="19"/>
    </location>
</feature>
<feature type="chain" id="PRO_5043012466" description="Secreted protein" evidence="1">
    <location>
        <begin position="20"/>
        <end position="103"/>
    </location>
</feature>
<dbReference type="Proteomes" id="UP001331761">
    <property type="component" value="Unassembled WGS sequence"/>
</dbReference>